<dbReference type="Proteomes" id="UP000677265">
    <property type="component" value="Unassembled WGS sequence"/>
</dbReference>
<reference evidence="2" key="1">
    <citation type="submission" date="2021-05" db="EMBL/GenBank/DDBJ databases">
        <title>Novel Bacillus species.</title>
        <authorList>
            <person name="Liu G."/>
        </authorList>
    </citation>
    <scope>NUCLEOTIDE SEQUENCE</scope>
    <source>
        <strain evidence="2 4">FJAT-50051</strain>
    </source>
</reference>
<dbReference type="Pfam" id="PF02515">
    <property type="entry name" value="CoA_transf_3"/>
    <property type="match status" value="2"/>
</dbReference>
<dbReference type="PANTHER" id="PTHR48207">
    <property type="entry name" value="SUCCINATE--HYDROXYMETHYLGLUTARATE COA-TRANSFERASE"/>
    <property type="match status" value="1"/>
</dbReference>
<organism evidence="2">
    <name type="scientific">Neobacillus citreus</name>
    <dbReference type="NCBI Taxonomy" id="2833578"/>
    <lineage>
        <taxon>Bacteria</taxon>
        <taxon>Bacillati</taxon>
        <taxon>Bacillota</taxon>
        <taxon>Bacilli</taxon>
        <taxon>Bacillales</taxon>
        <taxon>Bacillaceae</taxon>
        <taxon>Neobacillus</taxon>
    </lineage>
</organism>
<accession>A0A942T0Q7</accession>
<dbReference type="RefSeq" id="WP_213143980.1">
    <property type="nucleotide sequence ID" value="NZ_JAGYPE020000033.1"/>
</dbReference>
<evidence type="ECO:0000256" key="1">
    <source>
        <dbReference type="ARBA" id="ARBA00022679"/>
    </source>
</evidence>
<name>A0A942T0Q7_9BACI</name>
<keyword evidence="4" id="KW-1185">Reference proteome</keyword>
<dbReference type="AlphaFoldDB" id="A0A942T0Q7"/>
<dbReference type="InterPro" id="IPR050483">
    <property type="entry name" value="CoA-transferase_III_domain"/>
</dbReference>
<gene>
    <name evidence="3" type="ORF">KHB02_017275</name>
    <name evidence="2" type="ORF">KHB02_21975</name>
</gene>
<dbReference type="InterPro" id="IPR003673">
    <property type="entry name" value="CoA-Trfase_fam_III"/>
</dbReference>
<evidence type="ECO:0000313" key="3">
    <source>
        <dbReference type="EMBL" id="MCH6267273.1"/>
    </source>
</evidence>
<keyword evidence="1 2" id="KW-0808">Transferase</keyword>
<dbReference type="GO" id="GO:0008410">
    <property type="term" value="F:CoA-transferase activity"/>
    <property type="evidence" value="ECO:0007669"/>
    <property type="project" value="TreeGrafter"/>
</dbReference>
<dbReference type="PANTHER" id="PTHR48207:SF4">
    <property type="entry name" value="BLL6097 PROTEIN"/>
    <property type="match status" value="1"/>
</dbReference>
<dbReference type="Gene3D" id="3.30.1540.10">
    <property type="entry name" value="formyl-coa transferase, domain 3"/>
    <property type="match status" value="1"/>
</dbReference>
<sequence length="628" mass="68625">MAKGLETELLIGLRILELTAGPSGGYAGRLFAESGAAVTKIRTSSTSTSIFRDSNKVMVETTCEKEFTETVIRLLKEQWDIILWDSHISDDTRRLLTDLPKTCIGICIQFPSGVDSDEEYALQALGGWMSLTGAPDFPPMNVGGYPAAYLVGAHAATAGLLGLVERGWSGKGRFVQIHALTIAVSALEGAFSTCLATGISRGRTGNRHNKLAPMTILPALDGWAFVGAPVDEKWELLARWAELPLRNEWLNNEGRKMDCSRLEEELGNWSRRMTREELFMTGQALRLPFSKAQTVEEVLACPHLDARGVWEATSSKIIGMRLPWKVNKGPVPTIKQGTFFNKPSWKGLRILDLTGMWSGPYCTRIFADLGAKVIKVEAPHRPDGIRSNQGSSAPFFRELNRNKLGVQLDLRLPSDRQQFLELVKVSDVLVENFSPRVMPNFQLSKEELWKHRPDLTMVSLSAFGQTGPYCNFVGYGPTLEAMSGMAALTNHSEAEEGPWLPGFSVSDIGAGIHGAFALAAALLFRMAAGSGIQIDASQYETACQFTADYILNQKIPEKPRTPISVNGINELANDGQILRLMIDGGPPVLGMPWSSPDWEAQTFPPPALGQHTDEVIQLVGQGASGADL</sequence>
<dbReference type="SUPFAM" id="SSF89796">
    <property type="entry name" value="CoA-transferase family III (CaiB/BaiF)"/>
    <property type="match status" value="2"/>
</dbReference>
<dbReference type="EMBL" id="JAGYPE020000033">
    <property type="protein sequence ID" value="MCH6267273.1"/>
    <property type="molecule type" value="Genomic_DNA"/>
</dbReference>
<protein>
    <submittedName>
        <fullName evidence="2">CoA transferase</fullName>
    </submittedName>
</protein>
<dbReference type="InterPro" id="IPR044855">
    <property type="entry name" value="CoA-Trfase_III_dom3_sf"/>
</dbReference>
<evidence type="ECO:0000313" key="2">
    <source>
        <dbReference type="EMBL" id="MBS4184065.1"/>
    </source>
</evidence>
<evidence type="ECO:0000313" key="4">
    <source>
        <dbReference type="Proteomes" id="UP000677265"/>
    </source>
</evidence>
<dbReference type="Gene3D" id="3.40.50.10540">
    <property type="entry name" value="Crotonobetainyl-coa:carnitine coa-transferase, domain 1"/>
    <property type="match status" value="2"/>
</dbReference>
<comment type="caution">
    <text evidence="2">The sequence shown here is derived from an EMBL/GenBank/DDBJ whole genome shotgun (WGS) entry which is preliminary data.</text>
</comment>
<dbReference type="InterPro" id="IPR023606">
    <property type="entry name" value="CoA-Trfase_III_dom_1_sf"/>
</dbReference>
<proteinExistence type="predicted"/>
<dbReference type="EMBL" id="JAGYPE010000004">
    <property type="protein sequence ID" value="MBS4184065.1"/>
    <property type="molecule type" value="Genomic_DNA"/>
</dbReference>